<evidence type="ECO:0000313" key="7">
    <source>
        <dbReference type="Proteomes" id="UP000054007"/>
    </source>
</evidence>
<keyword evidence="3" id="KW-0378">Hydrolase</keyword>
<evidence type="ECO:0000313" key="6">
    <source>
        <dbReference type="EMBL" id="KIY62656.1"/>
    </source>
</evidence>
<dbReference type="PANTHER" id="PTHR48104">
    <property type="entry name" value="METACASPASE-4"/>
    <property type="match status" value="1"/>
</dbReference>
<reference evidence="6 7" key="1">
    <citation type="journal article" date="2015" name="Fungal Genet. Biol.">
        <title>Evolution of novel wood decay mechanisms in Agaricales revealed by the genome sequences of Fistulina hepatica and Cylindrobasidium torrendii.</title>
        <authorList>
            <person name="Floudas D."/>
            <person name="Held B.W."/>
            <person name="Riley R."/>
            <person name="Nagy L.G."/>
            <person name="Koehler G."/>
            <person name="Ransdell A.S."/>
            <person name="Younus H."/>
            <person name="Chow J."/>
            <person name="Chiniquy J."/>
            <person name="Lipzen A."/>
            <person name="Tritt A."/>
            <person name="Sun H."/>
            <person name="Haridas S."/>
            <person name="LaButti K."/>
            <person name="Ohm R.A."/>
            <person name="Kues U."/>
            <person name="Blanchette R.A."/>
            <person name="Grigoriev I.V."/>
            <person name="Minto R.E."/>
            <person name="Hibbett D.S."/>
        </authorList>
    </citation>
    <scope>NUCLEOTIDE SEQUENCE [LARGE SCALE GENOMIC DNA]</scope>
    <source>
        <strain evidence="6 7">FP15055 ss-10</strain>
    </source>
</reference>
<keyword evidence="2" id="KW-0053">Apoptosis</keyword>
<keyword evidence="3" id="KW-0645">Protease</keyword>
<dbReference type="Gene3D" id="3.40.50.12660">
    <property type="match status" value="1"/>
</dbReference>
<dbReference type="InterPro" id="IPR050452">
    <property type="entry name" value="Metacaspase"/>
</dbReference>
<feature type="region of interest" description="Disordered" evidence="4">
    <location>
        <begin position="1"/>
        <end position="92"/>
    </location>
</feature>
<organism evidence="6 7">
    <name type="scientific">Cylindrobasidium torrendii FP15055 ss-10</name>
    <dbReference type="NCBI Taxonomy" id="1314674"/>
    <lineage>
        <taxon>Eukaryota</taxon>
        <taxon>Fungi</taxon>
        <taxon>Dikarya</taxon>
        <taxon>Basidiomycota</taxon>
        <taxon>Agaricomycotina</taxon>
        <taxon>Agaricomycetes</taxon>
        <taxon>Agaricomycetidae</taxon>
        <taxon>Agaricales</taxon>
        <taxon>Marasmiineae</taxon>
        <taxon>Physalacriaceae</taxon>
        <taxon>Cylindrobasidium</taxon>
    </lineage>
</organism>
<name>A0A0D7AZD8_9AGAR</name>
<dbReference type="AlphaFoldDB" id="A0A0D7AZD8"/>
<feature type="domain" description="Peptidase C14 caspase" evidence="5">
    <location>
        <begin position="154"/>
        <end position="398"/>
    </location>
</feature>
<comment type="similarity">
    <text evidence="1">Belongs to the peptidase C14B family.</text>
</comment>
<dbReference type="SUPFAM" id="SSF52129">
    <property type="entry name" value="Caspase-like"/>
    <property type="match status" value="1"/>
</dbReference>
<feature type="compositionally biased region" description="Basic residues" evidence="4">
    <location>
        <begin position="17"/>
        <end position="29"/>
    </location>
</feature>
<dbReference type="Pfam" id="PF00656">
    <property type="entry name" value="Peptidase_C14"/>
    <property type="match status" value="1"/>
</dbReference>
<dbReference type="GO" id="GO:0006915">
    <property type="term" value="P:apoptotic process"/>
    <property type="evidence" value="ECO:0007669"/>
    <property type="project" value="UniProtKB-KW"/>
</dbReference>
<dbReference type="GO" id="GO:0005737">
    <property type="term" value="C:cytoplasm"/>
    <property type="evidence" value="ECO:0007669"/>
    <property type="project" value="TreeGrafter"/>
</dbReference>
<dbReference type="GO" id="GO:0004197">
    <property type="term" value="F:cysteine-type endopeptidase activity"/>
    <property type="evidence" value="ECO:0007669"/>
    <property type="project" value="InterPro"/>
</dbReference>
<gene>
    <name evidence="6" type="ORF">CYLTODRAFT_404266</name>
</gene>
<dbReference type="OrthoDB" id="3223806at2759"/>
<sequence>MSTTERQRTLSEGPQPRPKKKKSLFRRARILSAVTSYIYPHHDDQSTIASVHRDEQNRAPLPQQQPSLPPPPPLGHAQSQSHSQPLPVPDEAREIDEPGAAMPRGLFSRNPDQAGPRQQFHHDLRLFDHNVKKFNNGVEQKLRTMFQYSKCTGKKRAVCIGINYVGQKSALKGCVNDARHVREFLMKHWGFHSRDVMILTDTDPDQRRHPTRALILGAMKWLVEGAKCHDSLFFHYSGHGGRRRDTHGDEISGYDETIYPVDYPSSGIIVDDLLHDLLVKPLPMGCRLTALFDCCHSGTVLDLPYSYNGDGSLMKRQVSKKATSRKGSPADVICWSGSQDGQTSADTFVGGVAVGAMSYAFIKCLRANHNQSYQQLLEAVRDILKPRYSQIPQLGSSHPIDTRLEFLI</sequence>
<protein>
    <recommendedName>
        <fullName evidence="5">Peptidase C14 caspase domain-containing protein</fullName>
    </recommendedName>
</protein>
<dbReference type="PANTHER" id="PTHR48104:SF30">
    <property type="entry name" value="METACASPASE-1"/>
    <property type="match status" value="1"/>
</dbReference>
<evidence type="ECO:0000256" key="2">
    <source>
        <dbReference type="ARBA" id="ARBA00022703"/>
    </source>
</evidence>
<evidence type="ECO:0000259" key="5">
    <source>
        <dbReference type="Pfam" id="PF00656"/>
    </source>
</evidence>
<evidence type="ECO:0000256" key="3">
    <source>
        <dbReference type="ARBA" id="ARBA00022807"/>
    </source>
</evidence>
<dbReference type="InterPro" id="IPR029030">
    <property type="entry name" value="Caspase-like_dom_sf"/>
</dbReference>
<feature type="compositionally biased region" description="Basic and acidic residues" evidence="4">
    <location>
        <begin position="40"/>
        <end position="57"/>
    </location>
</feature>
<proteinExistence type="inferred from homology"/>
<dbReference type="EMBL" id="KN880760">
    <property type="protein sequence ID" value="KIY62656.1"/>
    <property type="molecule type" value="Genomic_DNA"/>
</dbReference>
<evidence type="ECO:0000256" key="4">
    <source>
        <dbReference type="SAM" id="MobiDB-lite"/>
    </source>
</evidence>
<accession>A0A0D7AZD8</accession>
<evidence type="ECO:0000256" key="1">
    <source>
        <dbReference type="ARBA" id="ARBA00009005"/>
    </source>
</evidence>
<keyword evidence="3" id="KW-0788">Thiol protease</keyword>
<dbReference type="InterPro" id="IPR011600">
    <property type="entry name" value="Pept_C14_caspase"/>
</dbReference>
<dbReference type="Proteomes" id="UP000054007">
    <property type="component" value="Unassembled WGS sequence"/>
</dbReference>
<dbReference type="GO" id="GO:0006508">
    <property type="term" value="P:proteolysis"/>
    <property type="evidence" value="ECO:0007669"/>
    <property type="project" value="InterPro"/>
</dbReference>
<keyword evidence="7" id="KW-1185">Reference proteome</keyword>